<keyword evidence="4" id="KW-0732">Signal</keyword>
<proteinExistence type="inferred from homology"/>
<evidence type="ECO:0000259" key="8">
    <source>
        <dbReference type="Pfam" id="PF05504"/>
    </source>
</evidence>
<dbReference type="InterPro" id="IPR046953">
    <property type="entry name" value="Spore_GerAC-like_C"/>
</dbReference>
<evidence type="ECO:0000256" key="5">
    <source>
        <dbReference type="ARBA" id="ARBA00023136"/>
    </source>
</evidence>
<feature type="domain" description="Spore germination GerAC-like C-terminal" evidence="8">
    <location>
        <begin position="212"/>
        <end position="376"/>
    </location>
</feature>
<dbReference type="PANTHER" id="PTHR35789">
    <property type="entry name" value="SPORE GERMINATION PROTEIN B3"/>
    <property type="match status" value="1"/>
</dbReference>
<evidence type="ECO:0000256" key="3">
    <source>
        <dbReference type="ARBA" id="ARBA00022544"/>
    </source>
</evidence>
<dbReference type="GO" id="GO:0016020">
    <property type="term" value="C:membrane"/>
    <property type="evidence" value="ECO:0007669"/>
    <property type="project" value="UniProtKB-SubCell"/>
</dbReference>
<protein>
    <submittedName>
        <fullName evidence="10">Ger(X)C family spore germination protein</fullName>
    </submittedName>
</protein>
<comment type="similarity">
    <text evidence="2">Belongs to the GerABKC lipoprotein family.</text>
</comment>
<dbReference type="PANTHER" id="PTHR35789:SF1">
    <property type="entry name" value="SPORE GERMINATION PROTEIN B3"/>
    <property type="match status" value="1"/>
</dbReference>
<dbReference type="InterPro" id="IPR038501">
    <property type="entry name" value="Spore_GerAC_C_sf"/>
</dbReference>
<dbReference type="InterPro" id="IPR057336">
    <property type="entry name" value="GerAC_N"/>
</dbReference>
<keyword evidence="5" id="KW-0472">Membrane</keyword>
<feature type="domain" description="Spore germination protein N-terminal" evidence="9">
    <location>
        <begin position="21"/>
        <end position="193"/>
    </location>
</feature>
<dbReference type="Pfam" id="PF05504">
    <property type="entry name" value="Spore_GerAC"/>
    <property type="match status" value="1"/>
</dbReference>
<dbReference type="Proteomes" id="UP000266016">
    <property type="component" value="Unassembled WGS sequence"/>
</dbReference>
<comment type="caution">
    <text evidence="10">The sequence shown here is derived from an EMBL/GenBank/DDBJ whole genome shotgun (WGS) entry which is preliminary data.</text>
</comment>
<reference evidence="10 11" key="1">
    <citation type="submission" date="2018-08" db="EMBL/GenBank/DDBJ databases">
        <title>Bacillus jemisoniae sp. nov., Bacillus chryseoplanitiae sp. nov., Bacillus resnikiae sp. nov., and Bacillus frankliniae sp. nov., isolated from Viking spacecraft and associated surfaces.</title>
        <authorList>
            <person name="Seuylemezian A."/>
            <person name="Vaishampayan P."/>
        </authorList>
    </citation>
    <scope>NUCLEOTIDE SEQUENCE [LARGE SCALE GENOMIC DNA]</scope>
    <source>
        <strain evidence="10 11">MA001</strain>
    </source>
</reference>
<gene>
    <name evidence="10" type="ORF">D1953_19205</name>
</gene>
<dbReference type="NCBIfam" id="TIGR02887">
    <property type="entry name" value="spore_ger_x_C"/>
    <property type="match status" value="1"/>
</dbReference>
<dbReference type="InterPro" id="IPR008844">
    <property type="entry name" value="Spore_GerAC-like"/>
</dbReference>
<evidence type="ECO:0000259" key="9">
    <source>
        <dbReference type="Pfam" id="PF25198"/>
    </source>
</evidence>
<evidence type="ECO:0000256" key="1">
    <source>
        <dbReference type="ARBA" id="ARBA00004635"/>
    </source>
</evidence>
<keyword evidence="11" id="KW-1185">Reference proteome</keyword>
<evidence type="ECO:0000313" key="10">
    <source>
        <dbReference type="EMBL" id="RID81989.1"/>
    </source>
</evidence>
<organism evidence="10 11">
    <name type="scientific">Peribacillus asahii</name>
    <dbReference type="NCBI Taxonomy" id="228899"/>
    <lineage>
        <taxon>Bacteria</taxon>
        <taxon>Bacillati</taxon>
        <taxon>Bacillota</taxon>
        <taxon>Bacilli</taxon>
        <taxon>Bacillales</taxon>
        <taxon>Bacillaceae</taxon>
        <taxon>Peribacillus</taxon>
    </lineage>
</organism>
<dbReference type="Gene3D" id="6.20.190.10">
    <property type="entry name" value="Nutrient germinant receptor protein C, domain 1"/>
    <property type="match status" value="1"/>
</dbReference>
<dbReference type="PROSITE" id="PS51257">
    <property type="entry name" value="PROKAR_LIPOPROTEIN"/>
    <property type="match status" value="1"/>
</dbReference>
<name>A0A398AW90_9BACI</name>
<comment type="subcellular location">
    <subcellularLocation>
        <location evidence="1">Membrane</location>
        <topology evidence="1">Lipid-anchor</topology>
    </subcellularLocation>
</comment>
<evidence type="ECO:0000313" key="11">
    <source>
        <dbReference type="Proteomes" id="UP000266016"/>
    </source>
</evidence>
<evidence type="ECO:0000256" key="4">
    <source>
        <dbReference type="ARBA" id="ARBA00022729"/>
    </source>
</evidence>
<evidence type="ECO:0000256" key="6">
    <source>
        <dbReference type="ARBA" id="ARBA00023139"/>
    </source>
</evidence>
<evidence type="ECO:0000256" key="7">
    <source>
        <dbReference type="ARBA" id="ARBA00023288"/>
    </source>
</evidence>
<accession>A0A398AW90</accession>
<dbReference type="GO" id="GO:0009847">
    <property type="term" value="P:spore germination"/>
    <property type="evidence" value="ECO:0007669"/>
    <property type="project" value="InterPro"/>
</dbReference>
<evidence type="ECO:0000256" key="2">
    <source>
        <dbReference type="ARBA" id="ARBA00007886"/>
    </source>
</evidence>
<keyword evidence="7" id="KW-0449">Lipoprotein</keyword>
<dbReference type="EMBL" id="QWVS01000055">
    <property type="protein sequence ID" value="RID81989.1"/>
    <property type="molecule type" value="Genomic_DNA"/>
</dbReference>
<sequence length="384" mass="43598">MRMMLYLIGLTCTFLLTGCWDQTEMSNTALIKAAGVDRIDDNTIELTVEIAVPQTQSQSGGQGQSQGSGGVTQVLIRSSKGKTIPDALEKLQEQLPRKIFWGHSEVIVINEKLAKEGIRDSIDYFIRDPRPRIRSYVFVAKESAKEIFSLKTPSYSPSEILWDIAESQTLMHVTLVDLLQRLVIGDVFLPMVEKLPPAKGKKSNETFAYIYGTAIFKKDKMIGSIDDELTRGVKWIQNDVKESNITFLPEGAKGYISMNLQEADVKLIPKIKGDKWELTIKTRTRAEIVLNETNIQVKSPKEINSLEKQLVKQWEGRLKRAVQKVQKEQKADILGFGEAFERKYPKKWRKVKDKWDDIYPQVEVKYDIDTTILRIGAGTATEAR</sequence>
<dbReference type="AlphaFoldDB" id="A0A398AW90"/>
<keyword evidence="6" id="KW-0564">Palmitate</keyword>
<dbReference type="Gene3D" id="3.30.300.210">
    <property type="entry name" value="Nutrient germinant receptor protein C, domain 3"/>
    <property type="match status" value="1"/>
</dbReference>
<dbReference type="Pfam" id="PF25198">
    <property type="entry name" value="Spore_GerAC_N"/>
    <property type="match status" value="1"/>
</dbReference>
<keyword evidence="3" id="KW-0309">Germination</keyword>